<feature type="chain" id="PRO_5039941302" description="Secreted protein" evidence="1">
    <location>
        <begin position="22"/>
        <end position="157"/>
    </location>
</feature>
<name>A0A9J6BEE8_POLVA</name>
<evidence type="ECO:0000256" key="1">
    <source>
        <dbReference type="SAM" id="SignalP"/>
    </source>
</evidence>
<evidence type="ECO:0000313" key="2">
    <source>
        <dbReference type="EMBL" id="KAG5667883.1"/>
    </source>
</evidence>
<evidence type="ECO:0000313" key="3">
    <source>
        <dbReference type="Proteomes" id="UP001107558"/>
    </source>
</evidence>
<reference evidence="2" key="1">
    <citation type="submission" date="2021-03" db="EMBL/GenBank/DDBJ databases">
        <title>Chromosome level genome of the anhydrobiotic midge Polypedilum vanderplanki.</title>
        <authorList>
            <person name="Yoshida Y."/>
            <person name="Kikawada T."/>
            <person name="Gusev O."/>
        </authorList>
    </citation>
    <scope>NUCLEOTIDE SEQUENCE</scope>
    <source>
        <strain evidence="2">NIAS01</strain>
        <tissue evidence="2">Whole body or cell culture</tissue>
    </source>
</reference>
<protein>
    <recommendedName>
        <fullName evidence="4">Secreted protein</fullName>
    </recommendedName>
</protein>
<feature type="signal peptide" evidence="1">
    <location>
        <begin position="1"/>
        <end position="21"/>
    </location>
</feature>
<dbReference type="EMBL" id="JADBJN010000004">
    <property type="protein sequence ID" value="KAG5667883.1"/>
    <property type="molecule type" value="Genomic_DNA"/>
</dbReference>
<comment type="caution">
    <text evidence="2">The sequence shown here is derived from an EMBL/GenBank/DDBJ whole genome shotgun (WGS) entry which is preliminary data.</text>
</comment>
<proteinExistence type="predicted"/>
<evidence type="ECO:0008006" key="4">
    <source>
        <dbReference type="Google" id="ProtNLM"/>
    </source>
</evidence>
<accession>A0A9J6BEE8</accession>
<organism evidence="2 3">
    <name type="scientific">Polypedilum vanderplanki</name>
    <name type="common">Sleeping chironomid midge</name>
    <dbReference type="NCBI Taxonomy" id="319348"/>
    <lineage>
        <taxon>Eukaryota</taxon>
        <taxon>Metazoa</taxon>
        <taxon>Ecdysozoa</taxon>
        <taxon>Arthropoda</taxon>
        <taxon>Hexapoda</taxon>
        <taxon>Insecta</taxon>
        <taxon>Pterygota</taxon>
        <taxon>Neoptera</taxon>
        <taxon>Endopterygota</taxon>
        <taxon>Diptera</taxon>
        <taxon>Nematocera</taxon>
        <taxon>Chironomoidea</taxon>
        <taxon>Chironomidae</taxon>
        <taxon>Chironominae</taxon>
        <taxon>Polypedilum</taxon>
        <taxon>Polypedilum</taxon>
    </lineage>
</organism>
<keyword evidence="1" id="KW-0732">Signal</keyword>
<gene>
    <name evidence="2" type="ORF">PVAND_015849</name>
</gene>
<keyword evidence="3" id="KW-1185">Reference proteome</keyword>
<sequence>MGTKFLFVFFFSTIFIYGTKAGAPIIEDCESLQDITNNFFQQTRGTIFGCVRQGKNEIDNYVTANSNQSSKEFNDGIQKILDDTYKKMQAAAYKFFDGLVNNFPGITSKDAVVEYFIYGRPATYPLSCFGSKIVEYAIEKDFQLVKNYANEVIHSHQ</sequence>
<dbReference type="Proteomes" id="UP001107558">
    <property type="component" value="Chromosome 4"/>
</dbReference>
<dbReference type="AlphaFoldDB" id="A0A9J6BEE8"/>